<accession>A0A9J6E632</accession>
<evidence type="ECO:0000256" key="1">
    <source>
        <dbReference type="SAM" id="MobiDB-lite"/>
    </source>
</evidence>
<comment type="caution">
    <text evidence="2">The sequence shown here is derived from an EMBL/GenBank/DDBJ whole genome shotgun (WGS) entry which is preliminary data.</text>
</comment>
<dbReference type="Proteomes" id="UP000821866">
    <property type="component" value="Chromosome 3"/>
</dbReference>
<organism evidence="2 3">
    <name type="scientific">Rhipicephalus microplus</name>
    <name type="common">Cattle tick</name>
    <name type="synonym">Boophilus microplus</name>
    <dbReference type="NCBI Taxonomy" id="6941"/>
    <lineage>
        <taxon>Eukaryota</taxon>
        <taxon>Metazoa</taxon>
        <taxon>Ecdysozoa</taxon>
        <taxon>Arthropoda</taxon>
        <taxon>Chelicerata</taxon>
        <taxon>Arachnida</taxon>
        <taxon>Acari</taxon>
        <taxon>Parasitiformes</taxon>
        <taxon>Ixodida</taxon>
        <taxon>Ixodoidea</taxon>
        <taxon>Ixodidae</taxon>
        <taxon>Rhipicephalinae</taxon>
        <taxon>Rhipicephalus</taxon>
        <taxon>Boophilus</taxon>
    </lineage>
</organism>
<dbReference type="EMBL" id="JABSTU010000005">
    <property type="protein sequence ID" value="KAH8029935.1"/>
    <property type="molecule type" value="Genomic_DNA"/>
</dbReference>
<evidence type="ECO:0000313" key="2">
    <source>
        <dbReference type="EMBL" id="KAH8029935.1"/>
    </source>
</evidence>
<keyword evidence="3" id="KW-1185">Reference proteome</keyword>
<feature type="region of interest" description="Disordered" evidence="1">
    <location>
        <begin position="93"/>
        <end position="121"/>
    </location>
</feature>
<protein>
    <submittedName>
        <fullName evidence="2">Uncharacterized protein</fullName>
    </submittedName>
</protein>
<reference evidence="2" key="1">
    <citation type="journal article" date="2020" name="Cell">
        <title>Large-Scale Comparative Analyses of Tick Genomes Elucidate Their Genetic Diversity and Vector Capacities.</title>
        <authorList>
            <consortium name="Tick Genome and Microbiome Consortium (TIGMIC)"/>
            <person name="Jia N."/>
            <person name="Wang J."/>
            <person name="Shi W."/>
            <person name="Du L."/>
            <person name="Sun Y."/>
            <person name="Zhan W."/>
            <person name="Jiang J.F."/>
            <person name="Wang Q."/>
            <person name="Zhang B."/>
            <person name="Ji P."/>
            <person name="Bell-Sakyi L."/>
            <person name="Cui X.M."/>
            <person name="Yuan T.T."/>
            <person name="Jiang B.G."/>
            <person name="Yang W.F."/>
            <person name="Lam T.T."/>
            <person name="Chang Q.C."/>
            <person name="Ding S.J."/>
            <person name="Wang X.J."/>
            <person name="Zhu J.G."/>
            <person name="Ruan X.D."/>
            <person name="Zhao L."/>
            <person name="Wei J.T."/>
            <person name="Ye R.Z."/>
            <person name="Que T.C."/>
            <person name="Du C.H."/>
            <person name="Zhou Y.H."/>
            <person name="Cheng J.X."/>
            <person name="Dai P.F."/>
            <person name="Guo W.B."/>
            <person name="Han X.H."/>
            <person name="Huang E.J."/>
            <person name="Li L.F."/>
            <person name="Wei W."/>
            <person name="Gao Y.C."/>
            <person name="Liu J.Z."/>
            <person name="Shao H.Z."/>
            <person name="Wang X."/>
            <person name="Wang C.C."/>
            <person name="Yang T.C."/>
            <person name="Huo Q.B."/>
            <person name="Li W."/>
            <person name="Chen H.Y."/>
            <person name="Chen S.E."/>
            <person name="Zhou L.G."/>
            <person name="Ni X.B."/>
            <person name="Tian J.H."/>
            <person name="Sheng Y."/>
            <person name="Liu T."/>
            <person name="Pan Y.S."/>
            <person name="Xia L.Y."/>
            <person name="Li J."/>
            <person name="Zhao F."/>
            <person name="Cao W.C."/>
        </authorList>
    </citation>
    <scope>NUCLEOTIDE SEQUENCE</scope>
    <source>
        <strain evidence="2">Rmic-2018</strain>
    </source>
</reference>
<feature type="region of interest" description="Disordered" evidence="1">
    <location>
        <begin position="191"/>
        <end position="214"/>
    </location>
</feature>
<name>A0A9J6E632_RHIMP</name>
<proteinExistence type="predicted"/>
<dbReference type="AlphaFoldDB" id="A0A9J6E632"/>
<reference evidence="2" key="2">
    <citation type="submission" date="2021-09" db="EMBL/GenBank/DDBJ databases">
        <authorList>
            <person name="Jia N."/>
            <person name="Wang J."/>
            <person name="Shi W."/>
            <person name="Du L."/>
            <person name="Sun Y."/>
            <person name="Zhan W."/>
            <person name="Jiang J."/>
            <person name="Wang Q."/>
            <person name="Zhang B."/>
            <person name="Ji P."/>
            <person name="Sakyi L.B."/>
            <person name="Cui X."/>
            <person name="Yuan T."/>
            <person name="Jiang B."/>
            <person name="Yang W."/>
            <person name="Lam T.T.-Y."/>
            <person name="Chang Q."/>
            <person name="Ding S."/>
            <person name="Wang X."/>
            <person name="Zhu J."/>
            <person name="Ruan X."/>
            <person name="Zhao L."/>
            <person name="Wei J."/>
            <person name="Que T."/>
            <person name="Du C."/>
            <person name="Cheng J."/>
            <person name="Dai P."/>
            <person name="Han X."/>
            <person name="Huang E."/>
            <person name="Gao Y."/>
            <person name="Liu J."/>
            <person name="Shao H."/>
            <person name="Ye R."/>
            <person name="Li L."/>
            <person name="Wei W."/>
            <person name="Wang X."/>
            <person name="Wang C."/>
            <person name="Huo Q."/>
            <person name="Li W."/>
            <person name="Guo W."/>
            <person name="Chen H."/>
            <person name="Chen S."/>
            <person name="Zhou L."/>
            <person name="Zhou L."/>
            <person name="Ni X."/>
            <person name="Tian J."/>
            <person name="Zhou Y."/>
            <person name="Sheng Y."/>
            <person name="Liu T."/>
            <person name="Pan Y."/>
            <person name="Xia L."/>
            <person name="Li J."/>
            <person name="Zhao F."/>
            <person name="Cao W."/>
        </authorList>
    </citation>
    <scope>NUCLEOTIDE SEQUENCE</scope>
    <source>
        <strain evidence="2">Rmic-2018</strain>
        <tissue evidence="2">Larvae</tissue>
    </source>
</reference>
<sequence>MSTMTDLRSSHRMMKTGCIIFFPLGLTSLIAALSLVYITAMHDQHYARPRAGTSVAERHDTATTPRWISEATPVHSTSDKRIDAEDQAETSLSPFYGRKGDMTSKLGNPTRGVATGPSIGASEENAKTSWLAVADSRNSSKTTAKKVWFPVSTRRKSTRSPKVISTVRWTHPFSQTVQRIDFDSLDNEDMNDIGDHAHKGKSSGTSRNAATSDREYTRTTDLLDLLGVLDTSVPLVNLSGSAKRGNFNKEKTVHDMMNRRYRLQSVGSTRSSWRRPTIGKI</sequence>
<gene>
    <name evidence="2" type="ORF">HPB51_005953</name>
</gene>
<evidence type="ECO:0000313" key="3">
    <source>
        <dbReference type="Proteomes" id="UP000821866"/>
    </source>
</evidence>
<feature type="compositionally biased region" description="Polar residues" evidence="1">
    <location>
        <begin position="202"/>
        <end position="211"/>
    </location>
</feature>